<proteinExistence type="predicted"/>
<evidence type="ECO:0000313" key="4">
    <source>
        <dbReference type="EMBL" id="MEY1661075.1"/>
    </source>
</evidence>
<reference evidence="4 5" key="1">
    <citation type="submission" date="2024-07" db="EMBL/GenBank/DDBJ databases">
        <authorList>
            <person name="Ren Q."/>
        </authorList>
    </citation>
    <scope>NUCLEOTIDE SEQUENCE [LARGE SCALE GENOMIC DNA]</scope>
    <source>
        <strain evidence="4 5">REN37</strain>
    </source>
</reference>
<feature type="domain" description="Outer membrane protein beta-barrel" evidence="3">
    <location>
        <begin position="10"/>
        <end position="183"/>
    </location>
</feature>
<feature type="signal peptide" evidence="2">
    <location>
        <begin position="1"/>
        <end position="26"/>
    </location>
</feature>
<sequence>MRNLMRPLSAAALLLTATSVPMLASADTGYVSLGYAFTDLEPKHSRSNADVSTLQFTFGGWANRSQTLGAEVRLGLGLSNDKFRDNSGQRGKAEIDRSYGAYLRGQFPNTLPVRPYAVLGVTRVETTEKVARSRSRSYHDLSLGFGAELDVSHNVFVSLEYMRLIDRSSAEVSNLTFGVGGRF</sequence>
<dbReference type="Pfam" id="PF13505">
    <property type="entry name" value="OMP_b-brl"/>
    <property type="match status" value="1"/>
</dbReference>
<evidence type="ECO:0000313" key="5">
    <source>
        <dbReference type="Proteomes" id="UP001562065"/>
    </source>
</evidence>
<dbReference type="SUPFAM" id="SSF56925">
    <property type="entry name" value="OMPA-like"/>
    <property type="match status" value="1"/>
</dbReference>
<organism evidence="4 5">
    <name type="scientific">Isoalcanivorax beigongshangi</name>
    <dbReference type="NCBI Taxonomy" id="3238810"/>
    <lineage>
        <taxon>Bacteria</taxon>
        <taxon>Pseudomonadati</taxon>
        <taxon>Pseudomonadota</taxon>
        <taxon>Gammaproteobacteria</taxon>
        <taxon>Oceanospirillales</taxon>
        <taxon>Alcanivoracaceae</taxon>
        <taxon>Isoalcanivorax</taxon>
    </lineage>
</organism>
<dbReference type="EMBL" id="JBGCUO010000001">
    <property type="protein sequence ID" value="MEY1661075.1"/>
    <property type="molecule type" value="Genomic_DNA"/>
</dbReference>
<dbReference type="InterPro" id="IPR027385">
    <property type="entry name" value="Beta-barrel_OMP"/>
</dbReference>
<dbReference type="Proteomes" id="UP001562065">
    <property type="component" value="Unassembled WGS sequence"/>
</dbReference>
<evidence type="ECO:0000256" key="1">
    <source>
        <dbReference type="ARBA" id="ARBA00022729"/>
    </source>
</evidence>
<keyword evidence="5" id="KW-1185">Reference proteome</keyword>
<accession>A0ABV4AEJ8</accession>
<dbReference type="InterPro" id="IPR011250">
    <property type="entry name" value="OMP/PagP_B-barrel"/>
</dbReference>
<dbReference type="Gene3D" id="2.40.160.20">
    <property type="match status" value="1"/>
</dbReference>
<gene>
    <name evidence="4" type="ORF">AB5I84_02810</name>
</gene>
<evidence type="ECO:0000256" key="2">
    <source>
        <dbReference type="SAM" id="SignalP"/>
    </source>
</evidence>
<evidence type="ECO:0000259" key="3">
    <source>
        <dbReference type="Pfam" id="PF13505"/>
    </source>
</evidence>
<feature type="chain" id="PRO_5045808009" evidence="2">
    <location>
        <begin position="27"/>
        <end position="183"/>
    </location>
</feature>
<protein>
    <submittedName>
        <fullName evidence="4">Outer membrane beta-barrel protein</fullName>
    </submittedName>
</protein>
<keyword evidence="1 2" id="KW-0732">Signal</keyword>
<dbReference type="RefSeq" id="WP_369454313.1">
    <property type="nucleotide sequence ID" value="NZ_JBGCUO010000001.1"/>
</dbReference>
<comment type="caution">
    <text evidence="4">The sequence shown here is derived from an EMBL/GenBank/DDBJ whole genome shotgun (WGS) entry which is preliminary data.</text>
</comment>
<name>A0ABV4AEJ8_9GAMM</name>